<protein>
    <recommendedName>
        <fullName evidence="3">Molecular chaperone TorD</fullName>
    </recommendedName>
</protein>
<reference evidence="1 2" key="1">
    <citation type="journal article" date="2019" name="Nat. Med.">
        <title>A library of human gut bacterial isolates paired with longitudinal multiomics data enables mechanistic microbiome research.</title>
        <authorList>
            <person name="Poyet M."/>
            <person name="Groussin M."/>
            <person name="Gibbons S.M."/>
            <person name="Avila-Pacheco J."/>
            <person name="Jiang X."/>
            <person name="Kearney S.M."/>
            <person name="Perrotta A.R."/>
            <person name="Berdy B."/>
            <person name="Zhao S."/>
            <person name="Lieberman T.D."/>
            <person name="Swanson P.K."/>
            <person name="Smith M."/>
            <person name="Roesemann S."/>
            <person name="Alexander J.E."/>
            <person name="Rich S.A."/>
            <person name="Livny J."/>
            <person name="Vlamakis H."/>
            <person name="Clish C."/>
            <person name="Bullock K."/>
            <person name="Deik A."/>
            <person name="Scott J."/>
            <person name="Pierce K.A."/>
            <person name="Xavier R.J."/>
            <person name="Alm E.J."/>
        </authorList>
    </citation>
    <scope>NUCLEOTIDE SEQUENCE [LARGE SCALE GENOMIC DNA]</scope>
    <source>
        <strain evidence="1 2">BIOML-A2</strain>
    </source>
</reference>
<evidence type="ECO:0000313" key="2">
    <source>
        <dbReference type="Proteomes" id="UP000462362"/>
    </source>
</evidence>
<dbReference type="Gene3D" id="1.10.3480.10">
    <property type="entry name" value="TorD-like"/>
    <property type="match status" value="1"/>
</dbReference>
<dbReference type="Pfam" id="PF02613">
    <property type="entry name" value="Nitrate_red_del"/>
    <property type="match status" value="1"/>
</dbReference>
<gene>
    <name evidence="1" type="ORF">GMD42_07130</name>
</gene>
<organism evidence="1 2">
    <name type="scientific">Parasutterella excrementihominis</name>
    <dbReference type="NCBI Taxonomy" id="487175"/>
    <lineage>
        <taxon>Bacteria</taxon>
        <taxon>Pseudomonadati</taxon>
        <taxon>Pseudomonadota</taxon>
        <taxon>Betaproteobacteria</taxon>
        <taxon>Burkholderiales</taxon>
        <taxon>Sutterellaceae</taxon>
        <taxon>Parasutterella</taxon>
    </lineage>
</organism>
<dbReference type="InterPro" id="IPR036411">
    <property type="entry name" value="TorD-like_sf"/>
</dbReference>
<name>A0A6I3S594_9BURK</name>
<dbReference type="EMBL" id="WNCL01000017">
    <property type="protein sequence ID" value="MTU43395.1"/>
    <property type="molecule type" value="Genomic_DNA"/>
</dbReference>
<dbReference type="RefSeq" id="WP_149879553.1">
    <property type="nucleotide sequence ID" value="NZ_WNCA01000017.1"/>
</dbReference>
<sequence>MNYTEISREECSEALAKIITVLSEIILDPHENKTSVYPKAAEAFNSIADEVGFNGPRFGDVTFNEDFDRDAAKLFYGVGDTTIGMTHSFWAGGLITVTGKNTHEAFKTYLSKGLQNTSNLPDDHIAVELAFLGHLLAEDKIEEAQQFVKTEILAWWPTAEQNIDSKTQNAGIKAFFASVTAALKLVEAL</sequence>
<dbReference type="InterPro" id="IPR020945">
    <property type="entry name" value="DMSO/NO3_reduct_chaperone"/>
</dbReference>
<evidence type="ECO:0008006" key="3">
    <source>
        <dbReference type="Google" id="ProtNLM"/>
    </source>
</evidence>
<dbReference type="SUPFAM" id="SSF89155">
    <property type="entry name" value="TorD-like"/>
    <property type="match status" value="1"/>
</dbReference>
<comment type="caution">
    <text evidence="1">The sequence shown here is derived from an EMBL/GenBank/DDBJ whole genome shotgun (WGS) entry which is preliminary data.</text>
</comment>
<proteinExistence type="predicted"/>
<dbReference type="AlphaFoldDB" id="A0A6I3S594"/>
<dbReference type="Proteomes" id="UP000462362">
    <property type="component" value="Unassembled WGS sequence"/>
</dbReference>
<evidence type="ECO:0000313" key="1">
    <source>
        <dbReference type="EMBL" id="MTU43395.1"/>
    </source>
</evidence>
<accession>A0A6I3S594</accession>